<dbReference type="InterPro" id="IPR010997">
    <property type="entry name" value="HRDC-like_sf"/>
</dbReference>
<feature type="domain" description="UvrD-like helicase ATP-binding" evidence="13">
    <location>
        <begin position="12"/>
        <end position="292"/>
    </location>
</feature>
<dbReference type="InterPro" id="IPR000212">
    <property type="entry name" value="DNA_helicase_UvrD/REP"/>
</dbReference>
<dbReference type="Pfam" id="PF13361">
    <property type="entry name" value="UvrD_C"/>
    <property type="match status" value="2"/>
</dbReference>
<feature type="region of interest" description="Disordered" evidence="11">
    <location>
        <begin position="579"/>
        <end position="598"/>
    </location>
</feature>
<reference evidence="15 16" key="1">
    <citation type="submission" date="2018-05" db="EMBL/GenBank/DDBJ databases">
        <title>Genetic diversity of glacier-inhabiting Cryobacterium bacteria in China and description of Cryobacterium mengkeensis sp. nov. and Arthrobacter glacialis sp. nov.</title>
        <authorList>
            <person name="Liu Q."/>
            <person name="Xin Y.-H."/>
        </authorList>
    </citation>
    <scope>NUCLEOTIDE SEQUENCE [LARGE SCALE GENOMIC DNA]</scope>
    <source>
        <strain evidence="15 16">GP3</strain>
    </source>
</reference>
<evidence type="ECO:0000256" key="6">
    <source>
        <dbReference type="ARBA" id="ARBA00023235"/>
    </source>
</evidence>
<feature type="domain" description="HRDC" evidence="12">
    <location>
        <begin position="630"/>
        <end position="703"/>
    </location>
</feature>
<evidence type="ECO:0000313" key="16">
    <source>
        <dbReference type="Proteomes" id="UP000246303"/>
    </source>
</evidence>
<dbReference type="PANTHER" id="PTHR11070:SF69">
    <property type="entry name" value="ATP-DEPENDENT DNA HELICASE UVRD2"/>
    <property type="match status" value="1"/>
</dbReference>
<keyword evidence="5 10" id="KW-0067">ATP-binding</keyword>
<dbReference type="InterPro" id="IPR013986">
    <property type="entry name" value="DExx_box_DNA_helicase_dom_sf"/>
</dbReference>
<dbReference type="CDD" id="cd17932">
    <property type="entry name" value="DEXQc_UvrD"/>
    <property type="match status" value="1"/>
</dbReference>
<dbReference type="Gene3D" id="3.40.50.300">
    <property type="entry name" value="P-loop containing nucleotide triphosphate hydrolases"/>
    <property type="match status" value="3"/>
</dbReference>
<dbReference type="Pfam" id="PF00570">
    <property type="entry name" value="HRDC"/>
    <property type="match status" value="1"/>
</dbReference>
<comment type="catalytic activity">
    <reaction evidence="9">
        <text>ATP + H2O = ADP + phosphate + H(+)</text>
        <dbReference type="Rhea" id="RHEA:13065"/>
        <dbReference type="ChEBI" id="CHEBI:15377"/>
        <dbReference type="ChEBI" id="CHEBI:15378"/>
        <dbReference type="ChEBI" id="CHEBI:30616"/>
        <dbReference type="ChEBI" id="CHEBI:43474"/>
        <dbReference type="ChEBI" id="CHEBI:456216"/>
        <dbReference type="EC" id="5.6.2.4"/>
    </reaction>
</comment>
<dbReference type="Proteomes" id="UP000246303">
    <property type="component" value="Unassembled WGS sequence"/>
</dbReference>
<comment type="catalytic activity">
    <reaction evidence="7">
        <text>Couples ATP hydrolysis with the unwinding of duplex DNA by translocating in the 3'-5' direction.</text>
        <dbReference type="EC" id="5.6.2.4"/>
    </reaction>
</comment>
<dbReference type="InterPro" id="IPR002121">
    <property type="entry name" value="HRDC_dom"/>
</dbReference>
<evidence type="ECO:0000256" key="9">
    <source>
        <dbReference type="ARBA" id="ARBA00048988"/>
    </source>
</evidence>
<dbReference type="InterPro" id="IPR014016">
    <property type="entry name" value="UvrD-like_ATP-bd"/>
</dbReference>
<protein>
    <recommendedName>
        <fullName evidence="8">DNA 3'-5' helicase</fullName>
        <ecNumber evidence="8">5.6.2.4</ecNumber>
    </recommendedName>
</protein>
<name>A0A2V3DNN6_9MICC</name>
<dbReference type="GO" id="GO:0000725">
    <property type="term" value="P:recombinational repair"/>
    <property type="evidence" value="ECO:0007669"/>
    <property type="project" value="TreeGrafter"/>
</dbReference>
<dbReference type="Gene3D" id="1.10.150.80">
    <property type="entry name" value="HRDC domain"/>
    <property type="match status" value="1"/>
</dbReference>
<keyword evidence="6" id="KW-0413">Isomerase</keyword>
<evidence type="ECO:0000256" key="3">
    <source>
        <dbReference type="ARBA" id="ARBA00022801"/>
    </source>
</evidence>
<dbReference type="SUPFAM" id="SSF52540">
    <property type="entry name" value="P-loop containing nucleoside triphosphate hydrolases"/>
    <property type="match status" value="1"/>
</dbReference>
<evidence type="ECO:0000256" key="7">
    <source>
        <dbReference type="ARBA" id="ARBA00034617"/>
    </source>
</evidence>
<dbReference type="GO" id="GO:0005829">
    <property type="term" value="C:cytosol"/>
    <property type="evidence" value="ECO:0007669"/>
    <property type="project" value="TreeGrafter"/>
</dbReference>
<keyword evidence="4 10" id="KW-0347">Helicase</keyword>
<keyword evidence="3 10" id="KW-0378">Hydrolase</keyword>
<evidence type="ECO:0000259" key="13">
    <source>
        <dbReference type="PROSITE" id="PS51198"/>
    </source>
</evidence>
<comment type="caution">
    <text evidence="15">The sequence shown here is derived from an EMBL/GenBank/DDBJ whole genome shotgun (WGS) entry which is preliminary data.</text>
</comment>
<evidence type="ECO:0000256" key="11">
    <source>
        <dbReference type="SAM" id="MobiDB-lite"/>
    </source>
</evidence>
<evidence type="ECO:0000259" key="12">
    <source>
        <dbReference type="PROSITE" id="PS50967"/>
    </source>
</evidence>
<dbReference type="SUPFAM" id="SSF47819">
    <property type="entry name" value="HRDC-like"/>
    <property type="match status" value="1"/>
</dbReference>
<comment type="similarity">
    <text evidence="1">Belongs to the helicase family. UvrD subfamily.</text>
</comment>
<dbReference type="FunFam" id="3.40.50.300:FF:001181">
    <property type="entry name" value="DNA helicase"/>
    <property type="match status" value="1"/>
</dbReference>
<dbReference type="InterPro" id="IPR027417">
    <property type="entry name" value="P-loop_NTPase"/>
</dbReference>
<evidence type="ECO:0000256" key="8">
    <source>
        <dbReference type="ARBA" id="ARBA00034808"/>
    </source>
</evidence>
<dbReference type="GO" id="GO:0005524">
    <property type="term" value="F:ATP binding"/>
    <property type="evidence" value="ECO:0007669"/>
    <property type="project" value="UniProtKB-UniRule"/>
</dbReference>
<dbReference type="AlphaFoldDB" id="A0A2V3DNN6"/>
<organism evidence="15 16">
    <name type="scientific">Arthrobacter psychrochitiniphilus</name>
    <dbReference type="NCBI Taxonomy" id="291045"/>
    <lineage>
        <taxon>Bacteria</taxon>
        <taxon>Bacillati</taxon>
        <taxon>Actinomycetota</taxon>
        <taxon>Actinomycetes</taxon>
        <taxon>Micrococcales</taxon>
        <taxon>Micrococcaceae</taxon>
        <taxon>Arthrobacter</taxon>
    </lineage>
</organism>
<gene>
    <name evidence="15" type="ORF">CVS29_14400</name>
</gene>
<keyword evidence="16" id="KW-1185">Reference proteome</keyword>
<dbReference type="CDD" id="cd18807">
    <property type="entry name" value="SF1_C_UvrD"/>
    <property type="match status" value="1"/>
</dbReference>
<dbReference type="InterPro" id="IPR044876">
    <property type="entry name" value="HRDC_dom_sf"/>
</dbReference>
<dbReference type="Gene3D" id="1.10.10.160">
    <property type="match status" value="1"/>
</dbReference>
<evidence type="ECO:0000259" key="14">
    <source>
        <dbReference type="PROSITE" id="PS51217"/>
    </source>
</evidence>
<dbReference type="InterPro" id="IPR014017">
    <property type="entry name" value="DNA_helicase_UvrD-like_C"/>
</dbReference>
<dbReference type="OrthoDB" id="4812256at2"/>
<evidence type="ECO:0000256" key="10">
    <source>
        <dbReference type="PROSITE-ProRule" id="PRU00560"/>
    </source>
</evidence>
<dbReference type="Pfam" id="PF00580">
    <property type="entry name" value="UvrD-helicase"/>
    <property type="match status" value="1"/>
</dbReference>
<dbReference type="GO" id="GO:0003677">
    <property type="term" value="F:DNA binding"/>
    <property type="evidence" value="ECO:0007669"/>
    <property type="project" value="InterPro"/>
</dbReference>
<dbReference type="EC" id="5.6.2.4" evidence="8"/>
<evidence type="ECO:0000256" key="2">
    <source>
        <dbReference type="ARBA" id="ARBA00022741"/>
    </source>
</evidence>
<evidence type="ECO:0000256" key="4">
    <source>
        <dbReference type="ARBA" id="ARBA00022806"/>
    </source>
</evidence>
<proteinExistence type="inferred from homology"/>
<dbReference type="EMBL" id="QHLZ01000010">
    <property type="protein sequence ID" value="PXA64592.1"/>
    <property type="molecule type" value="Genomic_DNA"/>
</dbReference>
<keyword evidence="2 10" id="KW-0547">Nucleotide-binding</keyword>
<dbReference type="PROSITE" id="PS51217">
    <property type="entry name" value="UVRD_HELICASE_CTER"/>
    <property type="match status" value="1"/>
</dbReference>
<accession>A0A2V3DNN6</accession>
<dbReference type="GO" id="GO:0033202">
    <property type="term" value="C:DNA helicase complex"/>
    <property type="evidence" value="ECO:0007669"/>
    <property type="project" value="TreeGrafter"/>
</dbReference>
<feature type="domain" description="UvrD-like helicase C-terminal" evidence="14">
    <location>
        <begin position="293"/>
        <end position="551"/>
    </location>
</feature>
<dbReference type="PANTHER" id="PTHR11070">
    <property type="entry name" value="UVRD / RECB / PCRA DNA HELICASE FAMILY MEMBER"/>
    <property type="match status" value="1"/>
</dbReference>
<evidence type="ECO:0000313" key="15">
    <source>
        <dbReference type="EMBL" id="PXA64592.1"/>
    </source>
</evidence>
<evidence type="ECO:0000256" key="5">
    <source>
        <dbReference type="ARBA" id="ARBA00022840"/>
    </source>
</evidence>
<dbReference type="GO" id="GO:0043138">
    <property type="term" value="F:3'-5' DNA helicase activity"/>
    <property type="evidence" value="ECO:0007669"/>
    <property type="project" value="UniProtKB-EC"/>
</dbReference>
<dbReference type="PROSITE" id="PS50967">
    <property type="entry name" value="HRDC"/>
    <property type="match status" value="1"/>
</dbReference>
<dbReference type="PROSITE" id="PS51198">
    <property type="entry name" value="UVRD_HELICASE_ATP_BIND"/>
    <property type="match status" value="1"/>
</dbReference>
<dbReference type="RefSeq" id="WP_110107095.1">
    <property type="nucleotide sequence ID" value="NZ_JACBZZ010000001.1"/>
</dbReference>
<feature type="binding site" evidence="10">
    <location>
        <begin position="33"/>
        <end position="40"/>
    </location>
    <ligand>
        <name>ATP</name>
        <dbReference type="ChEBI" id="CHEBI:30616"/>
    </ligand>
</feature>
<evidence type="ECO:0000256" key="1">
    <source>
        <dbReference type="ARBA" id="ARBA00009922"/>
    </source>
</evidence>
<dbReference type="SMART" id="SM00341">
    <property type="entry name" value="HRDC"/>
    <property type="match status" value="1"/>
</dbReference>
<sequence>MDAQTAEERILSGLDEEQRTVATTLSGPLCVLAGAGTGKTRAITHRIAYGVHTGVYNPNRLLAVTFTARAAAEMRTRLRDLGVGTVQARTFHAAALRQLQYFWPHAVGGQLPGLLEHKAQIIAEAARRLRLPTDRAAIRDLAAEIEWAKVSMLTPETYLTQAEDRGEPGGLDKVTVGRLFQGYEDVKADRNLIDFEDVLLITVGILQEDPRVAATVRDQYRHFVVDEYQDVSPLQQRMLDLWLGGRDELCVVGDASQTIYSFTGATPRHLLEFPKRFPESSVVKLVRDYRSTPQVVGLANNLLANRRSGGMVADALWSKPLELVAQRTGGPAPEFMECSDDEAEAAAVSARIKVLVENGTHASEIAILFRTNGQSEAYEQALTSAGIGYQLRGGERFFARKEVRDAVLQLRASSRAAEDESLGQLVRDVLGNLGYQAQAPTTSGAVRERWESLSAIVALADELVLSRSTPEHTFSILDFVAELQERASAQHAPTVQGVTLASLHSAKGLEWDAVFLVGLSEGLMPISFADTPETVDEERRLLYVGITRAREYLNFSWSTARTPGGRANRKPSRFLDGLRPNSVGGAPTGPRMATTRKSRKVTGPSVCRICGKILNTGAERKVGRCPDCPPGYDEAVFEQLREWRLKESAAASVPAFVVFTDATLMAIAEAAPQDLDELAALPGVGPAKLERYGEAVLDIVATG</sequence>
<dbReference type="GO" id="GO:0016887">
    <property type="term" value="F:ATP hydrolysis activity"/>
    <property type="evidence" value="ECO:0007669"/>
    <property type="project" value="RHEA"/>
</dbReference>